<dbReference type="EMBL" id="LAZR01017048">
    <property type="protein sequence ID" value="KKM02003.1"/>
    <property type="molecule type" value="Genomic_DNA"/>
</dbReference>
<evidence type="ECO:0000256" key="1">
    <source>
        <dbReference type="SAM" id="MobiDB-lite"/>
    </source>
</evidence>
<comment type="caution">
    <text evidence="3">The sequence shown here is derived from an EMBL/GenBank/DDBJ whole genome shotgun (WGS) entry which is preliminary data.</text>
</comment>
<dbReference type="SUPFAM" id="SSF51569">
    <property type="entry name" value="Aldolase"/>
    <property type="match status" value="1"/>
</dbReference>
<dbReference type="InterPro" id="IPR013785">
    <property type="entry name" value="Aldolase_TIM"/>
</dbReference>
<reference evidence="3" key="1">
    <citation type="journal article" date="2015" name="Nature">
        <title>Complex archaea that bridge the gap between prokaryotes and eukaryotes.</title>
        <authorList>
            <person name="Spang A."/>
            <person name="Saw J.H."/>
            <person name="Jorgensen S.L."/>
            <person name="Zaremba-Niedzwiedzka K."/>
            <person name="Martijn J."/>
            <person name="Lind A.E."/>
            <person name="van Eijk R."/>
            <person name="Schleper C."/>
            <person name="Guy L."/>
            <person name="Ettema T.J."/>
        </authorList>
    </citation>
    <scope>NUCLEOTIDE SEQUENCE</scope>
</reference>
<proteinExistence type="predicted"/>
<sequence length="329" mass="36336">MPRLSGVAGTSQGMGTSKVKIGNRPIGLDHPTYFIADVGANHSGSLDKACELIHLAAEAGADAVKFQHFRADHIVSEKGFALLPKMAHQKHWKDSVVETYRKAETPWKWTLTLANACKVEGVEFMSTPYDLEAVDHLDPFVNAWKIGSGDITYRELINKVAATGKPVILSTGASTMEEVRRAEAANWGQDLVLMQCNTNYTGNDEANLPHVNLNVLKTYATLFPRAVLGLSDHTNHGVSVIGAVALGARVIERHFTDCRSQEGPDHGFAHEPKWWRWMVDDVRALEQALGSPIKRVCPNETEARIVQRRAMWDGRALRPCPLDREGELA</sequence>
<dbReference type="PANTHER" id="PTHR42966">
    <property type="entry name" value="N-ACETYLNEURAMINATE SYNTHASE"/>
    <property type="match status" value="1"/>
</dbReference>
<accession>A0A0F9JSS2</accession>
<dbReference type="Pfam" id="PF03102">
    <property type="entry name" value="NeuB"/>
    <property type="match status" value="1"/>
</dbReference>
<feature type="domain" description="PseI/NeuA/B-like" evidence="2">
    <location>
        <begin position="52"/>
        <end position="293"/>
    </location>
</feature>
<evidence type="ECO:0000313" key="3">
    <source>
        <dbReference type="EMBL" id="KKM02003.1"/>
    </source>
</evidence>
<protein>
    <recommendedName>
        <fullName evidence="2">PseI/NeuA/B-like domain-containing protein</fullName>
    </recommendedName>
</protein>
<dbReference type="InterPro" id="IPR013132">
    <property type="entry name" value="PseI/NeuA/B-like_N"/>
</dbReference>
<organism evidence="3">
    <name type="scientific">marine sediment metagenome</name>
    <dbReference type="NCBI Taxonomy" id="412755"/>
    <lineage>
        <taxon>unclassified sequences</taxon>
        <taxon>metagenomes</taxon>
        <taxon>ecological metagenomes</taxon>
    </lineage>
</organism>
<feature type="region of interest" description="Disordered" evidence="1">
    <location>
        <begin position="1"/>
        <end position="22"/>
    </location>
</feature>
<dbReference type="PANTHER" id="PTHR42966:SF2">
    <property type="entry name" value="PSEUDAMINIC ACID SYNTHASE"/>
    <property type="match status" value="1"/>
</dbReference>
<evidence type="ECO:0000259" key="2">
    <source>
        <dbReference type="Pfam" id="PF03102"/>
    </source>
</evidence>
<gene>
    <name evidence="3" type="ORF">LCGC14_1788750</name>
</gene>
<dbReference type="GO" id="GO:0016051">
    <property type="term" value="P:carbohydrate biosynthetic process"/>
    <property type="evidence" value="ECO:0007669"/>
    <property type="project" value="InterPro"/>
</dbReference>
<name>A0A0F9JSS2_9ZZZZ</name>
<dbReference type="GO" id="GO:0047444">
    <property type="term" value="F:N-acylneuraminate-9-phosphate synthase activity"/>
    <property type="evidence" value="ECO:0007669"/>
    <property type="project" value="TreeGrafter"/>
</dbReference>
<dbReference type="InterPro" id="IPR051690">
    <property type="entry name" value="PseI-like"/>
</dbReference>
<dbReference type="AlphaFoldDB" id="A0A0F9JSS2"/>
<dbReference type="Gene3D" id="3.20.20.70">
    <property type="entry name" value="Aldolase class I"/>
    <property type="match status" value="1"/>
</dbReference>